<feature type="transmembrane region" description="Helical" evidence="6">
    <location>
        <begin position="496"/>
        <end position="518"/>
    </location>
</feature>
<evidence type="ECO:0000313" key="8">
    <source>
        <dbReference type="EMBL" id="MBB1161015.1"/>
    </source>
</evidence>
<evidence type="ECO:0000256" key="2">
    <source>
        <dbReference type="ARBA" id="ARBA00022475"/>
    </source>
</evidence>
<dbReference type="Proteomes" id="UP000586093">
    <property type="component" value="Unassembled WGS sequence"/>
</dbReference>
<feature type="transmembrane region" description="Helical" evidence="6">
    <location>
        <begin position="258"/>
        <end position="281"/>
    </location>
</feature>
<dbReference type="EMBL" id="JACIVI010000001">
    <property type="protein sequence ID" value="MBB1161015.1"/>
    <property type="molecule type" value="Genomic_DNA"/>
</dbReference>
<dbReference type="RefSeq" id="WP_182661459.1">
    <property type="nucleotide sequence ID" value="NZ_JACIVI010000001.1"/>
</dbReference>
<evidence type="ECO:0000256" key="3">
    <source>
        <dbReference type="ARBA" id="ARBA00022692"/>
    </source>
</evidence>
<gene>
    <name evidence="8" type="ORF">H4F90_03350</name>
</gene>
<keyword evidence="5 6" id="KW-0472">Membrane</keyword>
<feature type="transmembrane region" description="Helical" evidence="6">
    <location>
        <begin position="434"/>
        <end position="455"/>
    </location>
</feature>
<feature type="domain" description="ABC3 transporter permease C-terminal" evidence="7">
    <location>
        <begin position="262"/>
        <end position="384"/>
    </location>
</feature>
<sequence>MSARPALTTLLRTVSHPVWRAQRLRQGLAALAVALGVALAFAVHLIHGSALDAFESAGRRADAAPDWVLQAAAGDFDEGVLTELLALPTVAQALPLLEARLQAAGPGQPALRVLGLDALAAASLAPTLLPRPQDREPLAALDPGLIFLNASAQQALGRAAGSTLRLAGPEGRALDLAVAGDFADAGPPLAVMDLAGLQPLAGRLGRLSRIELRLAEGVDREAFRRDWQQRHPPEAGLQLQSAADRTSRLAGASRAYRVNLTVLAGIALFTGAFLVHAVLALAVAQRLPQLALLGVLGVPAALRRQLVLAESALIGGFGSVAGLLLGAGLAWLALRLLGGDLGGGYFPAAAEQGPGLRVGLGATLVHGTLGLGAALVGGWGPARAAEHLTPTQVLKGVATLDGPGPGRLRAWADPLLLPAGLLLSLLPPLDGLPLGAYLGIALMLLGGIACVPGLARRLPAPAWAQGPRRAPAAAGWHTLLGLALARARRQRQQATVVVAGVVASLALSVALTVMVGSFRGAVSDWLDAVLPAALYARLAPVAGETPPLPPGLREAAAALPGVRRVDTLQSLPLQLDPARPAVTLIARSLPERPDEALPLIGPPWRGRAPEPAVWVSEAFARLYGSQPGDRLLLPLPDAAGRHRPVALRVHGIWRDYARQHGALVIDRRDHLALGGQDAPQDLAISLDEGASADAVAEALRAAAARLPGGQGLALQRADGIRQLSLEIFDRSFAITRWLQAVAIGIGLFGVAASLSAQVLARRREFGLLLHLGFSRRQLLALVTAEAAVWALLGIVLGLGLGLAIAAVLILVVNPQSFHWTLPMQIDPLPLAGLALAVLAATVAAAAAAARRALRVDPVRAVREDLG</sequence>
<feature type="transmembrane region" description="Helical" evidence="6">
    <location>
        <begin position="830"/>
        <end position="849"/>
    </location>
</feature>
<dbReference type="AlphaFoldDB" id="A0A839HG85"/>
<feature type="transmembrane region" description="Helical" evidence="6">
    <location>
        <begin position="779"/>
        <end position="810"/>
    </location>
</feature>
<keyword evidence="9" id="KW-1185">Reference proteome</keyword>
<accession>A0A839HG85</accession>
<feature type="transmembrane region" description="Helical" evidence="6">
    <location>
        <begin position="314"/>
        <end position="334"/>
    </location>
</feature>
<feature type="transmembrane region" description="Helical" evidence="6">
    <location>
        <begin position="737"/>
        <end position="759"/>
    </location>
</feature>
<evidence type="ECO:0000313" key="9">
    <source>
        <dbReference type="Proteomes" id="UP000586093"/>
    </source>
</evidence>
<dbReference type="InterPro" id="IPR038766">
    <property type="entry name" value="Membrane_comp_ABC_pdt"/>
</dbReference>
<dbReference type="GO" id="GO:0005886">
    <property type="term" value="C:plasma membrane"/>
    <property type="evidence" value="ECO:0007669"/>
    <property type="project" value="UniProtKB-SubCell"/>
</dbReference>
<comment type="subcellular location">
    <subcellularLocation>
        <location evidence="1">Cell membrane</location>
        <topology evidence="1">Multi-pass membrane protein</topology>
    </subcellularLocation>
</comment>
<evidence type="ECO:0000256" key="4">
    <source>
        <dbReference type="ARBA" id="ARBA00022989"/>
    </source>
</evidence>
<dbReference type="InterPro" id="IPR003838">
    <property type="entry name" value="ABC3_permease_C"/>
</dbReference>
<keyword evidence="4 6" id="KW-1133">Transmembrane helix</keyword>
<name>A0A839HG85_9BURK</name>
<dbReference type="PANTHER" id="PTHR30287">
    <property type="entry name" value="MEMBRANE COMPONENT OF PREDICTED ABC SUPERFAMILY METABOLITE UPTAKE TRANSPORTER"/>
    <property type="match status" value="1"/>
</dbReference>
<proteinExistence type="predicted"/>
<feature type="domain" description="ABC3 transporter permease C-terminal" evidence="7">
    <location>
        <begin position="740"/>
        <end position="857"/>
    </location>
</feature>
<dbReference type="PANTHER" id="PTHR30287:SF2">
    <property type="entry name" value="BLL1001 PROTEIN"/>
    <property type="match status" value="1"/>
</dbReference>
<keyword evidence="3 6" id="KW-0812">Transmembrane</keyword>
<protein>
    <submittedName>
        <fullName evidence="8">ABC transporter permease</fullName>
    </submittedName>
</protein>
<reference evidence="8 9" key="1">
    <citation type="submission" date="2020-08" db="EMBL/GenBank/DDBJ databases">
        <title>Aquariorum lacteus gen. nov., sp. nov., a new member of the family Comamonadaceae, isolated from freshwater aquarium.</title>
        <authorList>
            <person name="Chun S.-J."/>
        </authorList>
    </citation>
    <scope>NUCLEOTIDE SEQUENCE [LARGE SCALE GENOMIC DNA]</scope>
    <source>
        <strain evidence="8 9">SJAQ100</strain>
    </source>
</reference>
<evidence type="ECO:0000259" key="7">
    <source>
        <dbReference type="Pfam" id="PF02687"/>
    </source>
</evidence>
<organism evidence="8 9">
    <name type="scientific">Aquariibacter albus</name>
    <dbReference type="NCBI Taxonomy" id="2759899"/>
    <lineage>
        <taxon>Bacteria</taxon>
        <taxon>Pseudomonadati</taxon>
        <taxon>Pseudomonadota</taxon>
        <taxon>Betaproteobacteria</taxon>
        <taxon>Burkholderiales</taxon>
        <taxon>Sphaerotilaceae</taxon>
        <taxon>Aquariibacter</taxon>
    </lineage>
</organism>
<dbReference type="Pfam" id="PF02687">
    <property type="entry name" value="FtsX"/>
    <property type="match status" value="2"/>
</dbReference>
<evidence type="ECO:0000256" key="6">
    <source>
        <dbReference type="SAM" id="Phobius"/>
    </source>
</evidence>
<evidence type="ECO:0000256" key="5">
    <source>
        <dbReference type="ARBA" id="ARBA00023136"/>
    </source>
</evidence>
<evidence type="ECO:0000256" key="1">
    <source>
        <dbReference type="ARBA" id="ARBA00004651"/>
    </source>
</evidence>
<keyword evidence="2" id="KW-1003">Cell membrane</keyword>
<feature type="transmembrane region" description="Helical" evidence="6">
    <location>
        <begin position="27"/>
        <end position="46"/>
    </location>
</feature>
<comment type="caution">
    <text evidence="8">The sequence shown here is derived from an EMBL/GenBank/DDBJ whole genome shotgun (WGS) entry which is preliminary data.</text>
</comment>